<evidence type="ECO:0000256" key="1">
    <source>
        <dbReference type="SAM" id="SignalP"/>
    </source>
</evidence>
<dbReference type="PROSITE" id="PS51257">
    <property type="entry name" value="PROKAR_LIPOPROTEIN"/>
    <property type="match status" value="1"/>
</dbReference>
<evidence type="ECO:0000313" key="5">
    <source>
        <dbReference type="Proteomes" id="UP000619457"/>
    </source>
</evidence>
<feature type="chain" id="PRO_5037387216" description="DUF1735 domain-containing protein" evidence="1">
    <location>
        <begin position="23"/>
        <end position="342"/>
    </location>
</feature>
<dbReference type="Pfam" id="PF08522">
    <property type="entry name" value="BT_3987-like_N"/>
    <property type="match status" value="1"/>
</dbReference>
<evidence type="ECO:0000259" key="2">
    <source>
        <dbReference type="Pfam" id="PF08522"/>
    </source>
</evidence>
<feature type="domain" description="BT-3987-like N-terminal" evidence="2">
    <location>
        <begin position="31"/>
        <end position="157"/>
    </location>
</feature>
<comment type="caution">
    <text evidence="4">The sequence shown here is derived from an EMBL/GenBank/DDBJ whole genome shotgun (WGS) entry which is preliminary data.</text>
</comment>
<feature type="domain" description="DUF5627" evidence="3">
    <location>
        <begin position="195"/>
        <end position="330"/>
    </location>
</feature>
<evidence type="ECO:0000313" key="4">
    <source>
        <dbReference type="EMBL" id="GGZ37363.1"/>
    </source>
</evidence>
<dbReference type="InterPro" id="IPR040580">
    <property type="entry name" value="DUF5627"/>
</dbReference>
<evidence type="ECO:0008006" key="6">
    <source>
        <dbReference type="Google" id="ProtNLM"/>
    </source>
</evidence>
<dbReference type="InterPro" id="IPR013728">
    <property type="entry name" value="BT_3987-like_N"/>
</dbReference>
<evidence type="ECO:0000259" key="3">
    <source>
        <dbReference type="Pfam" id="PF18620"/>
    </source>
</evidence>
<keyword evidence="1" id="KW-0732">Signal</keyword>
<dbReference type="RefSeq" id="WP_018475809.1">
    <property type="nucleotide sequence ID" value="NZ_BMWX01000007.1"/>
</dbReference>
<dbReference type="Gene3D" id="2.60.40.1740">
    <property type="entry name" value="hypothetical protein (bacova_03559)"/>
    <property type="match status" value="1"/>
</dbReference>
<sequence length="342" mass="38015">MKNIVYTLLALVLIFSSCQNQDWDFPNFDYQTVYFAYQFPVRTITLGEDLFDTSLDNEGKFKLMVSTGGVYASPNNITVQVEVDESLAAGLLFEEGGDQVEVLPIEYYQLSTETITIPKGEVAGGVEIQLTGAFFNDPRAIRKTFVLPVKITQINNADSVLSGIPIVDNPRRAISADWAPAPKDFTLYALKYINPWHGNYLRRGRDIITNEDGSVVETTIIRHEEFVEDDEINSLLTQSLSQVVLPLRAKGKDGNEVVADLLLTFEEDGSCLVSSPSADYTAEGTGKFIKDGEKSSWGDQDRDALYLDYEIEFADMKLSSVDTLVLRDRGVGIETFSPVAKQ</sequence>
<dbReference type="Gene3D" id="2.40.128.420">
    <property type="match status" value="1"/>
</dbReference>
<organism evidence="4 5">
    <name type="scientific">Echinicola pacifica</name>
    <dbReference type="NCBI Taxonomy" id="346377"/>
    <lineage>
        <taxon>Bacteria</taxon>
        <taxon>Pseudomonadati</taxon>
        <taxon>Bacteroidota</taxon>
        <taxon>Cytophagia</taxon>
        <taxon>Cytophagales</taxon>
        <taxon>Cyclobacteriaceae</taxon>
        <taxon>Echinicola</taxon>
    </lineage>
</organism>
<dbReference type="Proteomes" id="UP000619457">
    <property type="component" value="Unassembled WGS sequence"/>
</dbReference>
<dbReference type="AlphaFoldDB" id="A0A918QAR6"/>
<reference evidence="4" key="1">
    <citation type="journal article" date="2014" name="Int. J. Syst. Evol. Microbiol.">
        <title>Complete genome sequence of Corynebacterium casei LMG S-19264T (=DSM 44701T), isolated from a smear-ripened cheese.</title>
        <authorList>
            <consortium name="US DOE Joint Genome Institute (JGI-PGF)"/>
            <person name="Walter F."/>
            <person name="Albersmeier A."/>
            <person name="Kalinowski J."/>
            <person name="Ruckert C."/>
        </authorList>
    </citation>
    <scope>NUCLEOTIDE SEQUENCE</scope>
    <source>
        <strain evidence="4">KCTC 12368</strain>
    </source>
</reference>
<feature type="signal peptide" evidence="1">
    <location>
        <begin position="1"/>
        <end position="22"/>
    </location>
</feature>
<dbReference type="Pfam" id="PF18620">
    <property type="entry name" value="DUF5627"/>
    <property type="match status" value="1"/>
</dbReference>
<keyword evidence="5" id="KW-1185">Reference proteome</keyword>
<protein>
    <recommendedName>
        <fullName evidence="6">DUF1735 domain-containing protein</fullName>
    </recommendedName>
</protein>
<name>A0A918QAR6_9BACT</name>
<dbReference type="EMBL" id="BMWX01000007">
    <property type="protein sequence ID" value="GGZ37363.1"/>
    <property type="molecule type" value="Genomic_DNA"/>
</dbReference>
<gene>
    <name evidence="4" type="ORF">GCM10007049_33210</name>
</gene>
<reference evidence="4" key="2">
    <citation type="submission" date="2020-09" db="EMBL/GenBank/DDBJ databases">
        <authorList>
            <person name="Sun Q."/>
            <person name="Kim S."/>
        </authorList>
    </citation>
    <scope>NUCLEOTIDE SEQUENCE</scope>
    <source>
        <strain evidence="4">KCTC 12368</strain>
    </source>
</reference>
<proteinExistence type="predicted"/>
<accession>A0A918QAR6</accession>